<keyword evidence="3" id="KW-0804">Transcription</keyword>
<dbReference type="RefSeq" id="WP_188995470.1">
    <property type="nucleotide sequence ID" value="NZ_BMHP01000003.1"/>
</dbReference>
<dbReference type="AlphaFoldDB" id="A0A916ZAS8"/>
<sequence length="390" mass="44001">MNHFTPVEQPQKHVALLIETSNAYARGLLSGVKSYIRRHRPWSIYLGEHSRLDTDLSWLKDWRGDGIIARIENEETASYIRELGVPTVDLSASRLLPELPCVETNNRTIGRWAADHLLERGYKHFAYCGDNQFAWSVQRGQYFGQRIAEAGYSCTHLHLAGRSSTLSERLGMAEWVEKLPKPTGIMACYDITALKLLEACRLAGVSVPEEAAVIGVDNDELLCNLSDPPLSSIRPDTLQTGYRAAHLLDEMMAGRPVEAGIHSIDPLETITRMSTDAIAVEDKYVSDAVQFIRQHAYEDINVEDVLRRIPLSRRSLDSRFVKALGRTTHEEIILIKMKLLTRLLAETDMTLQAIAERIGFKYAEYMSTVFKKYAGISPGAYRDRLNLPLK</sequence>
<dbReference type="EMBL" id="BMHP01000003">
    <property type="protein sequence ID" value="GGD83394.1"/>
    <property type="molecule type" value="Genomic_DNA"/>
</dbReference>
<dbReference type="InterPro" id="IPR018060">
    <property type="entry name" value="HTH_AraC"/>
</dbReference>
<dbReference type="CDD" id="cd01543">
    <property type="entry name" value="PBP1_XylR"/>
    <property type="match status" value="1"/>
</dbReference>
<dbReference type="PANTHER" id="PTHR30146:SF24">
    <property type="entry name" value="XYLOSE OPERON REGULATORY PROTEIN"/>
    <property type="match status" value="1"/>
</dbReference>
<organism evidence="5 6">
    <name type="scientific">Paenibacillus nasutitermitis</name>
    <dbReference type="NCBI Taxonomy" id="1652958"/>
    <lineage>
        <taxon>Bacteria</taxon>
        <taxon>Bacillati</taxon>
        <taxon>Bacillota</taxon>
        <taxon>Bacilli</taxon>
        <taxon>Bacillales</taxon>
        <taxon>Paenibacillaceae</taxon>
        <taxon>Paenibacillus</taxon>
    </lineage>
</organism>
<dbReference type="SUPFAM" id="SSF46689">
    <property type="entry name" value="Homeodomain-like"/>
    <property type="match status" value="1"/>
</dbReference>
<dbReference type="Pfam" id="PF12833">
    <property type="entry name" value="HTH_18"/>
    <property type="match status" value="1"/>
</dbReference>
<reference evidence="5" key="1">
    <citation type="journal article" date="2014" name="Int. J. Syst. Evol. Microbiol.">
        <title>Complete genome sequence of Corynebacterium casei LMG S-19264T (=DSM 44701T), isolated from a smear-ripened cheese.</title>
        <authorList>
            <consortium name="US DOE Joint Genome Institute (JGI-PGF)"/>
            <person name="Walter F."/>
            <person name="Albersmeier A."/>
            <person name="Kalinowski J."/>
            <person name="Ruckert C."/>
        </authorList>
    </citation>
    <scope>NUCLEOTIDE SEQUENCE</scope>
    <source>
        <strain evidence="5">CGMCC 1.15178</strain>
    </source>
</reference>
<keyword evidence="1" id="KW-0805">Transcription regulation</keyword>
<dbReference type="InterPro" id="IPR009057">
    <property type="entry name" value="Homeodomain-like_sf"/>
</dbReference>
<proteinExistence type="predicted"/>
<evidence type="ECO:0000313" key="5">
    <source>
        <dbReference type="EMBL" id="GGD83394.1"/>
    </source>
</evidence>
<dbReference type="Pfam" id="PF13377">
    <property type="entry name" value="Peripla_BP_3"/>
    <property type="match status" value="1"/>
</dbReference>
<comment type="caution">
    <text evidence="5">The sequence shown here is derived from an EMBL/GenBank/DDBJ whole genome shotgun (WGS) entry which is preliminary data.</text>
</comment>
<dbReference type="PANTHER" id="PTHR30146">
    <property type="entry name" value="LACI-RELATED TRANSCRIPTIONAL REPRESSOR"/>
    <property type="match status" value="1"/>
</dbReference>
<dbReference type="SMART" id="SM00342">
    <property type="entry name" value="HTH_ARAC"/>
    <property type="match status" value="1"/>
</dbReference>
<dbReference type="Gene3D" id="3.40.50.2300">
    <property type="match status" value="2"/>
</dbReference>
<dbReference type="InterPro" id="IPR046335">
    <property type="entry name" value="LacI/GalR-like_sensor"/>
</dbReference>
<keyword evidence="2" id="KW-0238">DNA-binding</keyword>
<gene>
    <name evidence="5" type="primary">xylR</name>
    <name evidence="5" type="ORF">GCM10010911_46950</name>
</gene>
<evidence type="ECO:0000256" key="1">
    <source>
        <dbReference type="ARBA" id="ARBA00023015"/>
    </source>
</evidence>
<dbReference type="Gene3D" id="1.10.10.60">
    <property type="entry name" value="Homeodomain-like"/>
    <property type="match status" value="1"/>
</dbReference>
<dbReference type="InterPro" id="IPR054031">
    <property type="entry name" value="XylR_PBP1"/>
</dbReference>
<feature type="domain" description="HTH araC/xylS-type" evidence="4">
    <location>
        <begin position="286"/>
        <end position="384"/>
    </location>
</feature>
<dbReference type="Proteomes" id="UP000612456">
    <property type="component" value="Unassembled WGS sequence"/>
</dbReference>
<keyword evidence="6" id="KW-1185">Reference proteome</keyword>
<dbReference type="InterPro" id="IPR028082">
    <property type="entry name" value="Peripla_BP_I"/>
</dbReference>
<accession>A0A916ZAS8</accession>
<name>A0A916ZAS8_9BACL</name>
<dbReference type="GO" id="GO:0000976">
    <property type="term" value="F:transcription cis-regulatory region binding"/>
    <property type="evidence" value="ECO:0007669"/>
    <property type="project" value="TreeGrafter"/>
</dbReference>
<dbReference type="SUPFAM" id="SSF53822">
    <property type="entry name" value="Periplasmic binding protein-like I"/>
    <property type="match status" value="1"/>
</dbReference>
<evidence type="ECO:0000256" key="3">
    <source>
        <dbReference type="ARBA" id="ARBA00023163"/>
    </source>
</evidence>
<dbReference type="GO" id="GO:0003700">
    <property type="term" value="F:DNA-binding transcription factor activity"/>
    <property type="evidence" value="ECO:0007669"/>
    <property type="project" value="InterPro"/>
</dbReference>
<evidence type="ECO:0000313" key="6">
    <source>
        <dbReference type="Proteomes" id="UP000612456"/>
    </source>
</evidence>
<protein>
    <submittedName>
        <fullName evidence="5">XylR family transcriptional regulator</fullName>
    </submittedName>
</protein>
<evidence type="ECO:0000259" key="4">
    <source>
        <dbReference type="PROSITE" id="PS01124"/>
    </source>
</evidence>
<dbReference type="Pfam" id="PF22177">
    <property type="entry name" value="PBP1_XylR"/>
    <property type="match status" value="1"/>
</dbReference>
<reference evidence="5" key="2">
    <citation type="submission" date="2020-09" db="EMBL/GenBank/DDBJ databases">
        <authorList>
            <person name="Sun Q."/>
            <person name="Zhou Y."/>
        </authorList>
    </citation>
    <scope>NUCLEOTIDE SEQUENCE</scope>
    <source>
        <strain evidence="5">CGMCC 1.15178</strain>
    </source>
</reference>
<evidence type="ECO:0000256" key="2">
    <source>
        <dbReference type="ARBA" id="ARBA00023125"/>
    </source>
</evidence>
<dbReference type="PROSITE" id="PS01124">
    <property type="entry name" value="HTH_ARAC_FAMILY_2"/>
    <property type="match status" value="1"/>
</dbReference>